<feature type="compositionally biased region" description="Basic residues" evidence="4">
    <location>
        <begin position="283"/>
        <end position="297"/>
    </location>
</feature>
<feature type="region of interest" description="Disordered" evidence="4">
    <location>
        <begin position="19"/>
        <end position="38"/>
    </location>
</feature>
<dbReference type="GO" id="GO:0005634">
    <property type="term" value="C:nucleus"/>
    <property type="evidence" value="ECO:0007669"/>
    <property type="project" value="UniProtKB-SubCell"/>
</dbReference>
<dbReference type="Pfam" id="PF06203">
    <property type="entry name" value="CCT"/>
    <property type="match status" value="1"/>
</dbReference>
<dbReference type="EMBL" id="CAJVSB020000020">
    <property type="protein sequence ID" value="CAH2040694.1"/>
    <property type="molecule type" value="Genomic_DNA"/>
</dbReference>
<feature type="compositionally biased region" description="Low complexity" evidence="4">
    <location>
        <begin position="298"/>
        <end position="310"/>
    </location>
</feature>
<evidence type="ECO:0000313" key="7">
    <source>
        <dbReference type="Proteomes" id="UP000836841"/>
    </source>
</evidence>
<evidence type="ECO:0000313" key="6">
    <source>
        <dbReference type="EMBL" id="CAH2040694.1"/>
    </source>
</evidence>
<protein>
    <recommendedName>
        <fullName evidence="5">CCT domain-containing protein</fullName>
    </recommendedName>
</protein>
<feature type="region of interest" description="Disordered" evidence="4">
    <location>
        <begin position="202"/>
        <end position="310"/>
    </location>
</feature>
<feature type="compositionally biased region" description="Low complexity" evidence="4">
    <location>
        <begin position="397"/>
        <end position="406"/>
    </location>
</feature>
<comment type="caution">
    <text evidence="6">The sequence shown here is derived from an EMBL/GenBank/DDBJ whole genome shotgun (WGS) entry which is preliminary data.</text>
</comment>
<dbReference type="Proteomes" id="UP000836841">
    <property type="component" value="Unassembled WGS sequence"/>
</dbReference>
<dbReference type="InterPro" id="IPR045281">
    <property type="entry name" value="CONSTANS-like"/>
</dbReference>
<feature type="region of interest" description="Disordered" evidence="4">
    <location>
        <begin position="393"/>
        <end position="412"/>
    </location>
</feature>
<sequence>MPSFLIPPGLTSSWTKQALEVDSPPPMSPWDQLADPPDSTCAQVIHSRPEAFSNNWVPIAATREFHGHNDNQGNFAMGNDPGIRVPANPDLQLEGQAVPAINKAKLSDLKLKGDGEKLEKEKLEMNSETPVEKLTKEAADLGGALTSSTNPQIENLVTEVQNDISKTNIKDKTTYDTKEIPSLELSLKRLIDTLTGNVGSCSPLGNSSEAAKTESLQNPQSNTKSSPDQPPNGSSNNNDMGSTTNDAFIKPGDFSDKPMPKSTVNVHPCSAFQPVQSSQVQVQHHHHHYHHYHHHVHNMQQQQQQQQQQQLQLPNHDDLSLRTIAAAPHGRPSNLPSMPIEGIATNYSMNGSASGSNNGSNGQHGSSTAIIIEGTNMASDNGATGKCGAAGGGNDGSGSAKGSSNGVDQNRCKQREAALNKFRQKRKERCFEKKVRYQSRKRLAEQRPRIRGQFVRQVANENKSKDKDC</sequence>
<gene>
    <name evidence="6" type="ORF">TAV2_LOCUS4178</name>
</gene>
<keyword evidence="2 3" id="KW-0539">Nucleus</keyword>
<evidence type="ECO:0000256" key="4">
    <source>
        <dbReference type="SAM" id="MobiDB-lite"/>
    </source>
</evidence>
<accession>A0AAU9RFE8</accession>
<comment type="subcellular location">
    <subcellularLocation>
        <location evidence="1 3">Nucleus</location>
    </subcellularLocation>
</comment>
<dbReference type="PANTHER" id="PTHR31319">
    <property type="entry name" value="ZINC FINGER PROTEIN CONSTANS-LIKE 4"/>
    <property type="match status" value="1"/>
</dbReference>
<reference evidence="6 7" key="1">
    <citation type="submission" date="2022-03" db="EMBL/GenBank/DDBJ databases">
        <authorList>
            <person name="Nunn A."/>
            <person name="Chopra R."/>
            <person name="Nunn A."/>
            <person name="Contreras Garrido A."/>
        </authorList>
    </citation>
    <scope>NUCLEOTIDE SEQUENCE [LARGE SCALE GENOMIC DNA]</scope>
</reference>
<organism evidence="6 7">
    <name type="scientific">Thlaspi arvense</name>
    <name type="common">Field penny-cress</name>
    <dbReference type="NCBI Taxonomy" id="13288"/>
    <lineage>
        <taxon>Eukaryota</taxon>
        <taxon>Viridiplantae</taxon>
        <taxon>Streptophyta</taxon>
        <taxon>Embryophyta</taxon>
        <taxon>Tracheophyta</taxon>
        <taxon>Spermatophyta</taxon>
        <taxon>Magnoliopsida</taxon>
        <taxon>eudicotyledons</taxon>
        <taxon>Gunneridae</taxon>
        <taxon>Pentapetalae</taxon>
        <taxon>rosids</taxon>
        <taxon>malvids</taxon>
        <taxon>Brassicales</taxon>
        <taxon>Brassicaceae</taxon>
        <taxon>Thlaspideae</taxon>
        <taxon>Thlaspi</taxon>
    </lineage>
</organism>
<dbReference type="PROSITE" id="PS51017">
    <property type="entry name" value="CCT"/>
    <property type="match status" value="1"/>
</dbReference>
<name>A0AAU9RFE8_THLAR</name>
<dbReference type="AlphaFoldDB" id="A0AAU9RFE8"/>
<feature type="compositionally biased region" description="Polar residues" evidence="4">
    <location>
        <begin position="202"/>
        <end position="246"/>
    </location>
</feature>
<evidence type="ECO:0000256" key="1">
    <source>
        <dbReference type="ARBA" id="ARBA00004123"/>
    </source>
</evidence>
<evidence type="ECO:0000256" key="2">
    <source>
        <dbReference type="ARBA" id="ARBA00023242"/>
    </source>
</evidence>
<proteinExistence type="predicted"/>
<feature type="domain" description="CCT" evidence="5">
    <location>
        <begin position="415"/>
        <end position="457"/>
    </location>
</feature>
<dbReference type="GO" id="GO:0009909">
    <property type="term" value="P:regulation of flower development"/>
    <property type="evidence" value="ECO:0007669"/>
    <property type="project" value="InterPro"/>
</dbReference>
<dbReference type="GO" id="GO:0003700">
    <property type="term" value="F:DNA-binding transcription factor activity"/>
    <property type="evidence" value="ECO:0007669"/>
    <property type="project" value="TreeGrafter"/>
</dbReference>
<evidence type="ECO:0000256" key="3">
    <source>
        <dbReference type="PROSITE-ProRule" id="PRU00357"/>
    </source>
</evidence>
<evidence type="ECO:0000259" key="5">
    <source>
        <dbReference type="PROSITE" id="PS51017"/>
    </source>
</evidence>
<dbReference type="GO" id="GO:2000028">
    <property type="term" value="P:regulation of photoperiodism, flowering"/>
    <property type="evidence" value="ECO:0007669"/>
    <property type="project" value="TreeGrafter"/>
</dbReference>
<keyword evidence="7" id="KW-1185">Reference proteome</keyword>
<feature type="compositionally biased region" description="Low complexity" evidence="4">
    <location>
        <begin position="273"/>
        <end position="282"/>
    </location>
</feature>
<dbReference type="PANTHER" id="PTHR31319:SF97">
    <property type="entry name" value="CCT DOMAIN-CONTAINING PROTEIN"/>
    <property type="match status" value="1"/>
</dbReference>
<dbReference type="InterPro" id="IPR010402">
    <property type="entry name" value="CCT_domain"/>
</dbReference>